<evidence type="ECO:0000256" key="7">
    <source>
        <dbReference type="ARBA" id="ARBA00023012"/>
    </source>
</evidence>
<evidence type="ECO:0000256" key="5">
    <source>
        <dbReference type="ARBA" id="ARBA00022679"/>
    </source>
</evidence>
<evidence type="ECO:0000256" key="10">
    <source>
        <dbReference type="PROSITE-ProRule" id="PRU00169"/>
    </source>
</evidence>
<evidence type="ECO:0000259" key="12">
    <source>
        <dbReference type="PROSITE" id="PS50109"/>
    </source>
</evidence>
<proteinExistence type="predicted"/>
<dbReference type="GO" id="GO:0016020">
    <property type="term" value="C:membrane"/>
    <property type="evidence" value="ECO:0007669"/>
    <property type="project" value="UniProtKB-SubCell"/>
</dbReference>
<dbReference type="GO" id="GO:0000155">
    <property type="term" value="F:phosphorelay sensor kinase activity"/>
    <property type="evidence" value="ECO:0007669"/>
    <property type="project" value="InterPro"/>
</dbReference>
<dbReference type="InterPro" id="IPR021796">
    <property type="entry name" value="Tll0287-like_dom"/>
</dbReference>
<feature type="domain" description="Response regulatory" evidence="13">
    <location>
        <begin position="578"/>
        <end position="694"/>
    </location>
</feature>
<dbReference type="SUPFAM" id="SSF47384">
    <property type="entry name" value="Homodimeric domain of signal transducing histidine kinase"/>
    <property type="match status" value="1"/>
</dbReference>
<dbReference type="Proteomes" id="UP000663444">
    <property type="component" value="Chromosome"/>
</dbReference>
<dbReference type="CDD" id="cd16922">
    <property type="entry name" value="HATPase_EvgS-ArcB-TorS-like"/>
    <property type="match status" value="1"/>
</dbReference>
<keyword evidence="11" id="KW-0472">Membrane</keyword>
<dbReference type="FunFam" id="3.30.565.10:FF:000010">
    <property type="entry name" value="Sensor histidine kinase RcsC"/>
    <property type="match status" value="1"/>
</dbReference>
<organism evidence="15 16">
    <name type="scientific">Azospira restricta</name>
    <dbReference type="NCBI Taxonomy" id="404405"/>
    <lineage>
        <taxon>Bacteria</taxon>
        <taxon>Pseudomonadati</taxon>
        <taxon>Pseudomonadota</taxon>
        <taxon>Betaproteobacteria</taxon>
        <taxon>Rhodocyclales</taxon>
        <taxon>Rhodocyclaceae</taxon>
        <taxon>Azospira</taxon>
    </lineage>
</organism>
<evidence type="ECO:0000256" key="1">
    <source>
        <dbReference type="ARBA" id="ARBA00000085"/>
    </source>
</evidence>
<keyword evidence="6" id="KW-0418">Kinase</keyword>
<feature type="modified residue" description="4-aspartylphosphate" evidence="10">
    <location>
        <position position="627"/>
    </location>
</feature>
<evidence type="ECO:0000256" key="2">
    <source>
        <dbReference type="ARBA" id="ARBA00004370"/>
    </source>
</evidence>
<evidence type="ECO:0000259" key="13">
    <source>
        <dbReference type="PROSITE" id="PS50110"/>
    </source>
</evidence>
<protein>
    <recommendedName>
        <fullName evidence="9">Virulence sensor protein BvgS</fullName>
        <ecNumber evidence="3">2.7.13.3</ecNumber>
    </recommendedName>
</protein>
<keyword evidence="5" id="KW-0808">Transferase</keyword>
<evidence type="ECO:0000313" key="15">
    <source>
        <dbReference type="EMBL" id="QRJ65527.1"/>
    </source>
</evidence>
<dbReference type="PANTHER" id="PTHR45339:SF3">
    <property type="entry name" value="HISTIDINE KINASE"/>
    <property type="match status" value="1"/>
</dbReference>
<dbReference type="EMBL" id="CP064781">
    <property type="protein sequence ID" value="QRJ65527.1"/>
    <property type="molecule type" value="Genomic_DNA"/>
</dbReference>
<dbReference type="Gene3D" id="1.10.287.130">
    <property type="match status" value="1"/>
</dbReference>
<feature type="transmembrane region" description="Helical" evidence="11">
    <location>
        <begin position="6"/>
        <end position="25"/>
    </location>
</feature>
<evidence type="ECO:0000256" key="6">
    <source>
        <dbReference type="ARBA" id="ARBA00022777"/>
    </source>
</evidence>
<evidence type="ECO:0000259" key="14">
    <source>
        <dbReference type="PROSITE" id="PS50885"/>
    </source>
</evidence>
<dbReference type="Pfam" id="PF02518">
    <property type="entry name" value="HATPase_c"/>
    <property type="match status" value="1"/>
</dbReference>
<dbReference type="EC" id="2.7.13.3" evidence="3"/>
<dbReference type="SUPFAM" id="SSF52172">
    <property type="entry name" value="CheY-like"/>
    <property type="match status" value="1"/>
</dbReference>
<dbReference type="Gene3D" id="6.10.340.10">
    <property type="match status" value="1"/>
</dbReference>
<dbReference type="Pfam" id="PF00072">
    <property type="entry name" value="Response_reg"/>
    <property type="match status" value="1"/>
</dbReference>
<dbReference type="Pfam" id="PF00672">
    <property type="entry name" value="HAMP"/>
    <property type="match status" value="1"/>
</dbReference>
<dbReference type="PRINTS" id="PR00344">
    <property type="entry name" value="BCTRLSENSOR"/>
</dbReference>
<dbReference type="InterPro" id="IPR004358">
    <property type="entry name" value="Sig_transdc_His_kin-like_C"/>
</dbReference>
<feature type="domain" description="Histidine kinase" evidence="12">
    <location>
        <begin position="329"/>
        <end position="550"/>
    </location>
</feature>
<dbReference type="InterPro" id="IPR001789">
    <property type="entry name" value="Sig_transdc_resp-reg_receiver"/>
</dbReference>
<dbReference type="SUPFAM" id="SSF55874">
    <property type="entry name" value="ATPase domain of HSP90 chaperone/DNA topoisomerase II/histidine kinase"/>
    <property type="match status" value="1"/>
</dbReference>
<keyword evidence="11" id="KW-0812">Transmembrane</keyword>
<dbReference type="CDD" id="cd06225">
    <property type="entry name" value="HAMP"/>
    <property type="match status" value="1"/>
</dbReference>
<dbReference type="InterPro" id="IPR003661">
    <property type="entry name" value="HisK_dim/P_dom"/>
</dbReference>
<reference evidence="15" key="1">
    <citation type="submission" date="2020-11" db="EMBL/GenBank/DDBJ databases">
        <title>Azospira restricta DSM 18626 genome sequence.</title>
        <authorList>
            <person name="Moe W.M."/>
        </authorList>
    </citation>
    <scope>NUCLEOTIDE SEQUENCE</scope>
    <source>
        <strain evidence="15">DSM 18626</strain>
    </source>
</reference>
<dbReference type="SMART" id="SM00448">
    <property type="entry name" value="REC"/>
    <property type="match status" value="1"/>
</dbReference>
<dbReference type="PROSITE" id="PS50885">
    <property type="entry name" value="HAMP"/>
    <property type="match status" value="1"/>
</dbReference>
<keyword evidence="7" id="KW-0902">Two-component regulatory system</keyword>
<dbReference type="RefSeq" id="WP_203389057.1">
    <property type="nucleotide sequence ID" value="NZ_CP064781.1"/>
</dbReference>
<comment type="function">
    <text evidence="8">Member of the two-component regulatory system BvgS/BvgA. Phosphorylates BvgA via a four-step phosphorelay in response to environmental signals.</text>
</comment>
<dbReference type="SMART" id="SM00387">
    <property type="entry name" value="HATPase_c"/>
    <property type="match status" value="1"/>
</dbReference>
<dbReference type="Pfam" id="PF11845">
    <property type="entry name" value="Tll0287-like"/>
    <property type="match status" value="1"/>
</dbReference>
<evidence type="ECO:0000256" key="8">
    <source>
        <dbReference type="ARBA" id="ARBA00058004"/>
    </source>
</evidence>
<keyword evidence="11" id="KW-1133">Transmembrane helix</keyword>
<gene>
    <name evidence="15" type="ORF">IWH25_09485</name>
</gene>
<dbReference type="SMART" id="SM00388">
    <property type="entry name" value="HisKA"/>
    <property type="match status" value="1"/>
</dbReference>
<dbReference type="SUPFAM" id="SSF158472">
    <property type="entry name" value="HAMP domain-like"/>
    <property type="match status" value="1"/>
</dbReference>
<keyword evidence="4 10" id="KW-0597">Phosphoprotein</keyword>
<dbReference type="InterPro" id="IPR003660">
    <property type="entry name" value="HAMP_dom"/>
</dbReference>
<sequence length="707" mass="77023">MGLQARIWLFASLLIALITAADFFVSRSLIEKEVRTELENDARAIRAVLMAMRRVYHQQFLDSGLPVEERTIGFLPAHALSRISADFPNWTDSGLSFNNVSDRPRNPANLADADEQEAMRYFAAHPAEKERLTEIRSPDGRSFYHFTAPIWIEPYCLKCHGERSAAPPSVAKSYEAAYGYQVGELRGVMSIKLPTEMLRERAQAEWWTGFSVRLAGYVLLLLMLGAMVNRVVTQRLLALKDSAERVAGGDYAARCALDGSDEVSALGRSFNAMAGAVEAGTRELEQHRNHLEEMLAARTQDLVRANADLVRARDAAEAGSLAKSAFLANMSHEIRTPMNAITGMAYLMKRDDALPPKQAERLDKIDAAARHLLGIINAILDISKIEAGRLVLDDQPIVLETILGNVASMLIEAAQAKQLRLVVDARPMPAGLVGDPTRLTQALLNYAGNAIKFTETGAVVLRLRLLDETPDTATVRFEVEDSGPGIPADVQARLFTAFEQADSSTTRRYGGTGLGLAITRRLAELMGGSAGVDSVPGQGSTFWFSAVLKKRGEGPAATPAAPVGAAEAALRERHRGRRVLLVEDDPVNREVAAGLLAEAGLAAALAANGAEAVEQVRDARFDLILMDLQMPTLGGLDATRQIRELPYGAAVPIVAMTANTYVDDRRRCAEAGMDDFVGKPVVPERLFEALLRWLDRGRRTPRPADGR</sequence>
<dbReference type="PANTHER" id="PTHR45339">
    <property type="entry name" value="HYBRID SIGNAL TRANSDUCTION HISTIDINE KINASE J"/>
    <property type="match status" value="1"/>
</dbReference>
<feature type="domain" description="HAMP" evidence="14">
    <location>
        <begin position="230"/>
        <end position="282"/>
    </location>
</feature>
<dbReference type="KEGG" id="ares:IWH25_09485"/>
<evidence type="ECO:0000256" key="11">
    <source>
        <dbReference type="SAM" id="Phobius"/>
    </source>
</evidence>
<evidence type="ECO:0000256" key="3">
    <source>
        <dbReference type="ARBA" id="ARBA00012438"/>
    </source>
</evidence>
<keyword evidence="16" id="KW-1185">Reference proteome</keyword>
<evidence type="ECO:0000256" key="4">
    <source>
        <dbReference type="ARBA" id="ARBA00022553"/>
    </source>
</evidence>
<dbReference type="PROSITE" id="PS50109">
    <property type="entry name" value="HIS_KIN"/>
    <property type="match status" value="1"/>
</dbReference>
<accession>A0A974SSB0</accession>
<dbReference type="Gene3D" id="3.30.565.10">
    <property type="entry name" value="Histidine kinase-like ATPase, C-terminal domain"/>
    <property type="match status" value="1"/>
</dbReference>
<dbReference type="AlphaFoldDB" id="A0A974SSB0"/>
<dbReference type="InterPro" id="IPR011006">
    <property type="entry name" value="CheY-like_superfamily"/>
</dbReference>
<comment type="catalytic activity">
    <reaction evidence="1">
        <text>ATP + protein L-histidine = ADP + protein N-phospho-L-histidine.</text>
        <dbReference type="EC" id="2.7.13.3"/>
    </reaction>
</comment>
<name>A0A974SSB0_9RHOO</name>
<dbReference type="CDD" id="cd17546">
    <property type="entry name" value="REC_hyHK_CKI1_RcsC-like"/>
    <property type="match status" value="1"/>
</dbReference>
<evidence type="ECO:0000256" key="9">
    <source>
        <dbReference type="ARBA" id="ARBA00070152"/>
    </source>
</evidence>
<dbReference type="InterPro" id="IPR036097">
    <property type="entry name" value="HisK_dim/P_sf"/>
</dbReference>
<dbReference type="InterPro" id="IPR005467">
    <property type="entry name" value="His_kinase_dom"/>
</dbReference>
<dbReference type="InterPro" id="IPR003594">
    <property type="entry name" value="HATPase_dom"/>
</dbReference>
<dbReference type="CDD" id="cd00082">
    <property type="entry name" value="HisKA"/>
    <property type="match status" value="1"/>
</dbReference>
<dbReference type="Pfam" id="PF00512">
    <property type="entry name" value="HisKA"/>
    <property type="match status" value="1"/>
</dbReference>
<evidence type="ECO:0000313" key="16">
    <source>
        <dbReference type="Proteomes" id="UP000663444"/>
    </source>
</evidence>
<dbReference type="InterPro" id="IPR036890">
    <property type="entry name" value="HATPase_C_sf"/>
</dbReference>
<dbReference type="PROSITE" id="PS50110">
    <property type="entry name" value="RESPONSE_REGULATORY"/>
    <property type="match status" value="1"/>
</dbReference>
<dbReference type="SMART" id="SM00304">
    <property type="entry name" value="HAMP"/>
    <property type="match status" value="1"/>
</dbReference>
<comment type="subcellular location">
    <subcellularLocation>
        <location evidence="2">Membrane</location>
    </subcellularLocation>
</comment>
<dbReference type="Gene3D" id="3.40.50.2300">
    <property type="match status" value="1"/>
</dbReference>